<keyword evidence="1" id="KW-1133">Transmembrane helix</keyword>
<sequence length="77" mass="8650">MTPPEPTARLLDRESLRQQALACAQAQAAPLARRRLRARQWRWALGRGLLWAGTPALLVAATWAWRSGWLAPWLGAH</sequence>
<dbReference type="RefSeq" id="WP_252768315.1">
    <property type="nucleotide sequence ID" value="NZ_JAMXMC010000002.1"/>
</dbReference>
<name>A0ABT1BJT7_9BURK</name>
<keyword evidence="1" id="KW-0812">Transmembrane</keyword>
<dbReference type="EMBL" id="JAMXMC010000002">
    <property type="protein sequence ID" value="MCO5975877.1"/>
    <property type="molecule type" value="Genomic_DNA"/>
</dbReference>
<feature type="transmembrane region" description="Helical" evidence="1">
    <location>
        <begin position="44"/>
        <end position="65"/>
    </location>
</feature>
<reference evidence="2 3" key="1">
    <citation type="submission" date="2022-06" db="EMBL/GenBank/DDBJ databases">
        <title>Ideonella sp. NS12-5 Genome sequencing and assembly.</title>
        <authorList>
            <person name="Jung Y."/>
        </authorList>
    </citation>
    <scope>NUCLEOTIDE SEQUENCE [LARGE SCALE GENOMIC DNA]</scope>
    <source>
        <strain evidence="2 3">NS12-5</strain>
    </source>
</reference>
<organism evidence="2 3">
    <name type="scientific">Ideonella oryzae</name>
    <dbReference type="NCBI Taxonomy" id="2937441"/>
    <lineage>
        <taxon>Bacteria</taxon>
        <taxon>Pseudomonadati</taxon>
        <taxon>Pseudomonadota</taxon>
        <taxon>Betaproteobacteria</taxon>
        <taxon>Burkholderiales</taxon>
        <taxon>Sphaerotilaceae</taxon>
        <taxon>Ideonella</taxon>
    </lineage>
</organism>
<keyword evidence="3" id="KW-1185">Reference proteome</keyword>
<evidence type="ECO:0000313" key="2">
    <source>
        <dbReference type="EMBL" id="MCO5975877.1"/>
    </source>
</evidence>
<evidence type="ECO:0000313" key="3">
    <source>
        <dbReference type="Proteomes" id="UP001204851"/>
    </source>
</evidence>
<dbReference type="Proteomes" id="UP001204851">
    <property type="component" value="Unassembled WGS sequence"/>
</dbReference>
<gene>
    <name evidence="2" type="ORF">M0L44_03935</name>
</gene>
<keyword evidence="1" id="KW-0472">Membrane</keyword>
<comment type="caution">
    <text evidence="2">The sequence shown here is derived from an EMBL/GenBank/DDBJ whole genome shotgun (WGS) entry which is preliminary data.</text>
</comment>
<proteinExistence type="predicted"/>
<evidence type="ECO:0000256" key="1">
    <source>
        <dbReference type="SAM" id="Phobius"/>
    </source>
</evidence>
<protein>
    <submittedName>
        <fullName evidence="2">Uncharacterized protein</fullName>
    </submittedName>
</protein>
<accession>A0ABT1BJT7</accession>